<dbReference type="GO" id="GO:0004497">
    <property type="term" value="F:monooxygenase activity"/>
    <property type="evidence" value="ECO:0007669"/>
    <property type="project" value="UniProtKB-ARBA"/>
</dbReference>
<name>A0A9W6UG07_9PSEU</name>
<dbReference type="PANTHER" id="PTHR13847">
    <property type="entry name" value="SARCOSINE DEHYDROGENASE-RELATED"/>
    <property type="match status" value="1"/>
</dbReference>
<dbReference type="AlphaFoldDB" id="A0A9W6UG07"/>
<dbReference type="GO" id="GO:0016020">
    <property type="term" value="C:membrane"/>
    <property type="evidence" value="ECO:0007669"/>
    <property type="project" value="InterPro"/>
</dbReference>
<evidence type="ECO:0000256" key="3">
    <source>
        <dbReference type="ARBA" id="ARBA00023004"/>
    </source>
</evidence>
<dbReference type="InterPro" id="IPR006076">
    <property type="entry name" value="FAD-dep_OxRdtase"/>
</dbReference>
<dbReference type="GO" id="GO:0046872">
    <property type="term" value="F:metal ion binding"/>
    <property type="evidence" value="ECO:0007669"/>
    <property type="project" value="UniProtKB-KW"/>
</dbReference>
<dbReference type="InterPro" id="IPR036188">
    <property type="entry name" value="FAD/NAD-bd_sf"/>
</dbReference>
<evidence type="ECO:0000256" key="4">
    <source>
        <dbReference type="ARBA" id="ARBA00023014"/>
    </source>
</evidence>
<evidence type="ECO:0000256" key="6">
    <source>
        <dbReference type="SAM" id="MobiDB-lite"/>
    </source>
</evidence>
<protein>
    <submittedName>
        <fullName evidence="8">Iron-sulfur-binding protein</fullName>
    </submittedName>
</protein>
<dbReference type="Pfam" id="PF00355">
    <property type="entry name" value="Rieske"/>
    <property type="match status" value="1"/>
</dbReference>
<evidence type="ECO:0000259" key="7">
    <source>
        <dbReference type="PROSITE" id="PS51296"/>
    </source>
</evidence>
<reference evidence="8" key="1">
    <citation type="journal article" date="2014" name="Int. J. Syst. Evol. Microbiol.">
        <title>Complete genome sequence of Corynebacterium casei LMG S-19264T (=DSM 44701T), isolated from a smear-ripened cheese.</title>
        <authorList>
            <consortium name="US DOE Joint Genome Institute (JGI-PGF)"/>
            <person name="Walter F."/>
            <person name="Albersmeier A."/>
            <person name="Kalinowski J."/>
            <person name="Ruckert C."/>
        </authorList>
    </citation>
    <scope>NUCLEOTIDE SEQUENCE</scope>
    <source>
        <strain evidence="8">VKM Ac-1069</strain>
    </source>
</reference>
<keyword evidence="4" id="KW-0411">Iron-sulfur</keyword>
<dbReference type="SUPFAM" id="SSF50022">
    <property type="entry name" value="ISP domain"/>
    <property type="match status" value="1"/>
</dbReference>
<feature type="domain" description="Rieske" evidence="7">
    <location>
        <begin position="432"/>
        <end position="517"/>
    </location>
</feature>
<evidence type="ECO:0000313" key="8">
    <source>
        <dbReference type="EMBL" id="GLL15699.1"/>
    </source>
</evidence>
<dbReference type="GO" id="GO:0051537">
    <property type="term" value="F:2 iron, 2 sulfur cluster binding"/>
    <property type="evidence" value="ECO:0007669"/>
    <property type="project" value="UniProtKB-KW"/>
</dbReference>
<organism evidence="8 9">
    <name type="scientific">Pseudonocardia halophobica</name>
    <dbReference type="NCBI Taxonomy" id="29401"/>
    <lineage>
        <taxon>Bacteria</taxon>
        <taxon>Bacillati</taxon>
        <taxon>Actinomycetota</taxon>
        <taxon>Actinomycetes</taxon>
        <taxon>Pseudonocardiales</taxon>
        <taxon>Pseudonocardiaceae</taxon>
        <taxon>Pseudonocardia</taxon>
    </lineage>
</organism>
<dbReference type="PANTHER" id="PTHR13847:SF274">
    <property type="entry name" value="RIESKE 2FE-2S IRON-SULFUR PROTEIN YHFW-RELATED"/>
    <property type="match status" value="1"/>
</dbReference>
<dbReference type="GO" id="GO:0005737">
    <property type="term" value="C:cytoplasm"/>
    <property type="evidence" value="ECO:0007669"/>
    <property type="project" value="TreeGrafter"/>
</dbReference>
<reference evidence="8" key="2">
    <citation type="submission" date="2023-01" db="EMBL/GenBank/DDBJ databases">
        <authorList>
            <person name="Sun Q."/>
            <person name="Evtushenko L."/>
        </authorList>
    </citation>
    <scope>NUCLEOTIDE SEQUENCE</scope>
    <source>
        <strain evidence="8">VKM Ac-1069</strain>
    </source>
</reference>
<evidence type="ECO:0000256" key="5">
    <source>
        <dbReference type="ARBA" id="ARBA00023157"/>
    </source>
</evidence>
<evidence type="ECO:0000256" key="2">
    <source>
        <dbReference type="ARBA" id="ARBA00022723"/>
    </source>
</evidence>
<dbReference type="Pfam" id="PF01266">
    <property type="entry name" value="DAO"/>
    <property type="match status" value="1"/>
</dbReference>
<dbReference type="InterPro" id="IPR036922">
    <property type="entry name" value="Rieske_2Fe-2S_sf"/>
</dbReference>
<keyword evidence="9" id="KW-1185">Reference proteome</keyword>
<evidence type="ECO:0000313" key="9">
    <source>
        <dbReference type="Proteomes" id="UP001143463"/>
    </source>
</evidence>
<sequence length="528" mass="56039">MVHADAGYGTRVADHPRADRPVSTTTETCSPWLADHAAVRYTGPSTERHFDVLVLGAGITGLTTAYLLKERGARVAVVEADRVASGATGNNTAKVTALQATMLSRIRSARGAEAAAYYAEHSLRGVELVAAVVEELGVDCDLRRREACTVAADRSELRSVEKEFEAARAAGLPVEWTEETDLPFPVAGAVRLPGQVELHPVRYARALAAAVHGGGSAVFERTRATSLTEDDPVRVGTTRGVLTGDRVVVATHYPVWDRGVYFARMEAVRAYCVAARVRGGPPRSMSITAGSPSWSFRSLGDQVILCGQDHPAGERGVDPGRYGVLEDFLRRHFAVERVTHRWSAQDALPYDHTPMVGTYTPVSSRVFVAAGYSKWGLSGGSMAAALLAEQLAGGPGSPVLTPHRVSPRALPTLARTNAKVALDLVGDRLRPGEAGSAAAVPAGEGRIVRSGTDRTGVYRDPGGGLHAVSVRCTHLGCLLRFNGAERSWDCPCHGSRFDVDGAVLEGPAVSPLERRPVPGARGAGDRRA</sequence>
<keyword evidence="3" id="KW-0408">Iron</keyword>
<accession>A0A9W6UG07</accession>
<gene>
    <name evidence="8" type="ORF">GCM10017577_68520</name>
</gene>
<dbReference type="Gene3D" id="2.102.10.10">
    <property type="entry name" value="Rieske [2Fe-2S] iron-sulphur domain"/>
    <property type="match status" value="1"/>
</dbReference>
<keyword evidence="5" id="KW-1015">Disulfide bond</keyword>
<keyword evidence="1" id="KW-0001">2Fe-2S</keyword>
<dbReference type="GO" id="GO:0016705">
    <property type="term" value="F:oxidoreductase activity, acting on paired donors, with incorporation or reduction of molecular oxygen"/>
    <property type="evidence" value="ECO:0007669"/>
    <property type="project" value="UniProtKB-ARBA"/>
</dbReference>
<feature type="region of interest" description="Disordered" evidence="6">
    <location>
        <begin position="509"/>
        <end position="528"/>
    </location>
</feature>
<dbReference type="InterPro" id="IPR017941">
    <property type="entry name" value="Rieske_2Fe-2S"/>
</dbReference>
<feature type="region of interest" description="Disordered" evidence="6">
    <location>
        <begin position="1"/>
        <end position="26"/>
    </location>
</feature>
<dbReference type="Gene3D" id="3.30.9.10">
    <property type="entry name" value="D-Amino Acid Oxidase, subunit A, domain 2"/>
    <property type="match status" value="1"/>
</dbReference>
<dbReference type="PRINTS" id="PR00162">
    <property type="entry name" value="RIESKE"/>
</dbReference>
<dbReference type="SUPFAM" id="SSF51905">
    <property type="entry name" value="FAD/NAD(P)-binding domain"/>
    <property type="match status" value="1"/>
</dbReference>
<keyword evidence="2" id="KW-0479">Metal-binding</keyword>
<evidence type="ECO:0000256" key="1">
    <source>
        <dbReference type="ARBA" id="ARBA00022714"/>
    </source>
</evidence>
<comment type="caution">
    <text evidence="8">The sequence shown here is derived from an EMBL/GenBank/DDBJ whole genome shotgun (WGS) entry which is preliminary data.</text>
</comment>
<dbReference type="Proteomes" id="UP001143463">
    <property type="component" value="Unassembled WGS sequence"/>
</dbReference>
<dbReference type="EMBL" id="BSFQ01000053">
    <property type="protein sequence ID" value="GLL15699.1"/>
    <property type="molecule type" value="Genomic_DNA"/>
</dbReference>
<dbReference type="PROSITE" id="PS51296">
    <property type="entry name" value="RIESKE"/>
    <property type="match status" value="1"/>
</dbReference>
<proteinExistence type="predicted"/>
<dbReference type="InterPro" id="IPR005805">
    <property type="entry name" value="Rieske_Fe-S_prot_C"/>
</dbReference>
<dbReference type="Gene3D" id="3.50.50.60">
    <property type="entry name" value="FAD/NAD(P)-binding domain"/>
    <property type="match status" value="1"/>
</dbReference>